<sequence>MPRACAIRHCRSNWKKELTSSFPVPGFFTPLEFSRRAAWIKVLQEGSFVKSPTLGDHICSLHFQSGKPASPHDVDDTDWAPSIFVPPLTVKIMSKFFDRELILANTKAIMLRETPSGILFIRQNFRSYESAVSSTFGFPNVGKMRFFLRRLIRDISPVQFFNQTAYEQVLLSLTYVCHFITKGHIDGLSASPLPHLSQFWLCLIRRNLEVVLQILSTKKSSKIIERIHDICKTDVVVLVKEFKLLVSGKAVKMLIGVTLSDQICYISPLYSIKQSMEDAMNKYGLSLLIDYNGVVIGKAEGSKKLVYKKFDLPGGMFWGIPVKFENFKSLNEYIEKIFSSILERMNNIQKSMNVHNGGTIKTFNFAGISLYTYFLITEVNRILTQDDSETFYNLMENFNNKSRKRLTDVENKIAEHDHLIEVENANSMHFSSEAVVSDQGRVVDTLMNTDVTNNDISTEENLNTITVKLLYPPPTDSKQDNLVDSNSVPKIYCGNTEFMISEGQRNHTRSENSDPNSVKIIYSDPPINTCDSLLVSDSVPSKDSFSTKRSLTKSLGKVSKEKHIDNLNLRIIFLNSSVSPSNNLESSPLVTTLRNSAGVESYSQKDTNMTHTANGAEENSLGSGSNGTESHSQDSINIVTTGVTEENNSDSGSNSGSNSGSKSEGAESSCE</sequence>
<feature type="compositionally biased region" description="Low complexity" evidence="6">
    <location>
        <begin position="645"/>
        <end position="671"/>
    </location>
</feature>
<dbReference type="SUPFAM" id="SSF57716">
    <property type="entry name" value="Glucocorticoid receptor-like (DNA-binding domain)"/>
    <property type="match status" value="1"/>
</dbReference>
<name>A0A7I8VZ58_9ANNE</name>
<dbReference type="GO" id="GO:0003677">
    <property type="term" value="F:DNA binding"/>
    <property type="evidence" value="ECO:0007669"/>
    <property type="project" value="UniProtKB-UniRule"/>
</dbReference>
<dbReference type="Proteomes" id="UP000549394">
    <property type="component" value="Unassembled WGS sequence"/>
</dbReference>
<dbReference type="InterPro" id="IPR006612">
    <property type="entry name" value="THAP_Znf"/>
</dbReference>
<evidence type="ECO:0000256" key="5">
    <source>
        <dbReference type="PROSITE-ProRule" id="PRU00309"/>
    </source>
</evidence>
<dbReference type="AlphaFoldDB" id="A0A7I8VZ58"/>
<evidence type="ECO:0000313" key="9">
    <source>
        <dbReference type="Proteomes" id="UP000549394"/>
    </source>
</evidence>
<feature type="compositionally biased region" description="Polar residues" evidence="6">
    <location>
        <begin position="601"/>
        <end position="613"/>
    </location>
</feature>
<dbReference type="GO" id="GO:0008270">
    <property type="term" value="F:zinc ion binding"/>
    <property type="evidence" value="ECO:0007669"/>
    <property type="project" value="UniProtKB-KW"/>
</dbReference>
<evidence type="ECO:0000256" key="3">
    <source>
        <dbReference type="ARBA" id="ARBA00022833"/>
    </source>
</evidence>
<dbReference type="OrthoDB" id="6413279at2759"/>
<evidence type="ECO:0000256" key="1">
    <source>
        <dbReference type="ARBA" id="ARBA00022723"/>
    </source>
</evidence>
<proteinExistence type="predicted"/>
<keyword evidence="9" id="KW-1185">Reference proteome</keyword>
<keyword evidence="4 5" id="KW-0238">DNA-binding</keyword>
<dbReference type="PROSITE" id="PS50950">
    <property type="entry name" value="ZF_THAP"/>
    <property type="match status" value="1"/>
</dbReference>
<evidence type="ECO:0000256" key="6">
    <source>
        <dbReference type="SAM" id="MobiDB-lite"/>
    </source>
</evidence>
<feature type="compositionally biased region" description="Polar residues" evidence="6">
    <location>
        <begin position="620"/>
        <end position="644"/>
    </location>
</feature>
<evidence type="ECO:0000259" key="7">
    <source>
        <dbReference type="PROSITE" id="PS50950"/>
    </source>
</evidence>
<protein>
    <submittedName>
        <fullName evidence="8">DgyrCDS9271</fullName>
    </submittedName>
</protein>
<keyword evidence="2 5" id="KW-0863">Zinc-finger</keyword>
<keyword evidence="3" id="KW-0862">Zinc</keyword>
<feature type="domain" description="THAP-type" evidence="7">
    <location>
        <begin position="1"/>
        <end position="84"/>
    </location>
</feature>
<evidence type="ECO:0000256" key="4">
    <source>
        <dbReference type="ARBA" id="ARBA00023125"/>
    </source>
</evidence>
<dbReference type="SMART" id="SM00980">
    <property type="entry name" value="THAP"/>
    <property type="match status" value="1"/>
</dbReference>
<feature type="region of interest" description="Disordered" evidence="6">
    <location>
        <begin position="600"/>
        <end position="671"/>
    </location>
</feature>
<dbReference type="Pfam" id="PF05485">
    <property type="entry name" value="THAP"/>
    <property type="match status" value="1"/>
</dbReference>
<organism evidence="8 9">
    <name type="scientific">Dimorphilus gyrociliatus</name>
    <dbReference type="NCBI Taxonomy" id="2664684"/>
    <lineage>
        <taxon>Eukaryota</taxon>
        <taxon>Metazoa</taxon>
        <taxon>Spiralia</taxon>
        <taxon>Lophotrochozoa</taxon>
        <taxon>Annelida</taxon>
        <taxon>Polychaeta</taxon>
        <taxon>Polychaeta incertae sedis</taxon>
        <taxon>Dinophilidae</taxon>
        <taxon>Dimorphilus</taxon>
    </lineage>
</organism>
<comment type="caution">
    <text evidence="8">The sequence shown here is derived from an EMBL/GenBank/DDBJ whole genome shotgun (WGS) entry which is preliminary data.</text>
</comment>
<dbReference type="EMBL" id="CAJFCJ010000013">
    <property type="protein sequence ID" value="CAD5120710.1"/>
    <property type="molecule type" value="Genomic_DNA"/>
</dbReference>
<evidence type="ECO:0000256" key="2">
    <source>
        <dbReference type="ARBA" id="ARBA00022771"/>
    </source>
</evidence>
<accession>A0A7I8VZ58</accession>
<keyword evidence="1" id="KW-0479">Metal-binding</keyword>
<reference evidence="8 9" key="1">
    <citation type="submission" date="2020-08" db="EMBL/GenBank/DDBJ databases">
        <authorList>
            <person name="Hejnol A."/>
        </authorList>
    </citation>
    <scope>NUCLEOTIDE SEQUENCE [LARGE SCALE GENOMIC DNA]</scope>
</reference>
<evidence type="ECO:0000313" key="8">
    <source>
        <dbReference type="EMBL" id="CAD5120710.1"/>
    </source>
</evidence>
<gene>
    <name evidence="8" type="ORF">DGYR_LOCUS8763</name>
</gene>